<dbReference type="EMBL" id="JAWWNJ010000058">
    <property type="protein sequence ID" value="KAK7013691.1"/>
    <property type="molecule type" value="Genomic_DNA"/>
</dbReference>
<feature type="region of interest" description="Disordered" evidence="1">
    <location>
        <begin position="1"/>
        <end position="67"/>
    </location>
</feature>
<evidence type="ECO:0000313" key="3">
    <source>
        <dbReference type="Proteomes" id="UP001362999"/>
    </source>
</evidence>
<proteinExistence type="predicted"/>
<evidence type="ECO:0000313" key="2">
    <source>
        <dbReference type="EMBL" id="KAK7013691.1"/>
    </source>
</evidence>
<comment type="caution">
    <text evidence="2">The sequence shown here is derived from an EMBL/GenBank/DDBJ whole genome shotgun (WGS) entry which is preliminary data.</text>
</comment>
<reference evidence="2 3" key="1">
    <citation type="journal article" date="2024" name="J Genomics">
        <title>Draft genome sequencing and assembly of Favolaschia claudopus CIRM-BRFM 2984 isolated from oak limbs.</title>
        <authorList>
            <person name="Navarro D."/>
            <person name="Drula E."/>
            <person name="Chaduli D."/>
            <person name="Cazenave R."/>
            <person name="Ahrendt S."/>
            <person name="Wang J."/>
            <person name="Lipzen A."/>
            <person name="Daum C."/>
            <person name="Barry K."/>
            <person name="Grigoriev I.V."/>
            <person name="Favel A."/>
            <person name="Rosso M.N."/>
            <person name="Martin F."/>
        </authorList>
    </citation>
    <scope>NUCLEOTIDE SEQUENCE [LARGE SCALE GENOMIC DNA]</scope>
    <source>
        <strain evidence="2 3">CIRM-BRFM 2984</strain>
    </source>
</reference>
<dbReference type="Proteomes" id="UP001362999">
    <property type="component" value="Unassembled WGS sequence"/>
</dbReference>
<sequence>MPTNSDPDSSPPPYDEKSSTVGSPALFLAESADDSDGNNSTHPSMPDLVSVSHSESGAEDDTNSAHNLRDLTERLGLLSTAPRAPRAMLVGDVNSPLSWTTRSIHRRAPHHIPGNLAQRALDAALADRLDNPPRIPRLRVSNHYARRAHRRNRPRTFNGMFLYTVMRRLRHLERDVRRLRRHAERRSRRR</sequence>
<gene>
    <name evidence="2" type="ORF">R3P38DRAFT_3206254</name>
</gene>
<evidence type="ECO:0000256" key="1">
    <source>
        <dbReference type="SAM" id="MobiDB-lite"/>
    </source>
</evidence>
<protein>
    <submittedName>
        <fullName evidence="2">Uncharacterized protein</fullName>
    </submittedName>
</protein>
<dbReference type="AlphaFoldDB" id="A0AAW0AML6"/>
<name>A0AAW0AML6_9AGAR</name>
<organism evidence="2 3">
    <name type="scientific">Favolaschia claudopus</name>
    <dbReference type="NCBI Taxonomy" id="2862362"/>
    <lineage>
        <taxon>Eukaryota</taxon>
        <taxon>Fungi</taxon>
        <taxon>Dikarya</taxon>
        <taxon>Basidiomycota</taxon>
        <taxon>Agaricomycotina</taxon>
        <taxon>Agaricomycetes</taxon>
        <taxon>Agaricomycetidae</taxon>
        <taxon>Agaricales</taxon>
        <taxon>Marasmiineae</taxon>
        <taxon>Mycenaceae</taxon>
        <taxon>Favolaschia</taxon>
    </lineage>
</organism>
<keyword evidence="3" id="KW-1185">Reference proteome</keyword>
<accession>A0AAW0AML6</accession>